<evidence type="ECO:0000256" key="10">
    <source>
        <dbReference type="ARBA" id="ARBA00022989"/>
    </source>
</evidence>
<feature type="transmembrane region" description="Helical" evidence="12">
    <location>
        <begin position="358"/>
        <end position="380"/>
    </location>
</feature>
<feature type="transmembrane region" description="Helical" evidence="12">
    <location>
        <begin position="118"/>
        <end position="136"/>
    </location>
</feature>
<keyword evidence="15" id="KW-1185">Reference proteome</keyword>
<reference evidence="14 15" key="1">
    <citation type="journal article" date="2014" name="BMC Genomics">
        <title>Comparative genome sequencing reveals chemotype-specific gene clusters in the toxigenic black mold Stachybotrys.</title>
        <authorList>
            <person name="Semeiks J."/>
            <person name="Borek D."/>
            <person name="Otwinowski Z."/>
            <person name="Grishin N.V."/>
        </authorList>
    </citation>
    <scope>NUCLEOTIDE SEQUENCE [LARGE SCALE GENOMIC DNA]</scope>
    <source>
        <strain evidence="15">CBS 109288 / IBT 7711</strain>
    </source>
</reference>
<evidence type="ECO:0000256" key="8">
    <source>
        <dbReference type="ARBA" id="ARBA00022692"/>
    </source>
</evidence>
<keyword evidence="8 12" id="KW-0812">Transmembrane</keyword>
<dbReference type="HOGENOM" id="CLU_029048_0_0_1"/>
<keyword evidence="5 12" id="KW-0337">GPI-anchor biosynthesis</keyword>
<keyword evidence="7 12" id="KW-0808">Transferase</keyword>
<dbReference type="PANTHER" id="PTHR12468">
    <property type="entry name" value="GPI MANNOSYLTRANSFERASE 2"/>
    <property type="match status" value="1"/>
</dbReference>
<evidence type="ECO:0000256" key="13">
    <source>
        <dbReference type="SAM" id="SignalP"/>
    </source>
</evidence>
<dbReference type="OrthoDB" id="10252502at2759"/>
<dbReference type="EMBL" id="KL648680">
    <property type="protein sequence ID" value="KEY65892.1"/>
    <property type="molecule type" value="Genomic_DNA"/>
</dbReference>
<name>A0A084AKR3_STACB</name>
<evidence type="ECO:0000256" key="4">
    <source>
        <dbReference type="ARBA" id="ARBA00013795"/>
    </source>
</evidence>
<feature type="transmembrane region" description="Helical" evidence="12">
    <location>
        <begin position="317"/>
        <end position="337"/>
    </location>
</feature>
<feature type="transmembrane region" description="Helical" evidence="12">
    <location>
        <begin position="148"/>
        <end position="166"/>
    </location>
</feature>
<dbReference type="AlphaFoldDB" id="A0A084AKR3"/>
<comment type="similarity">
    <text evidence="3 12">Belongs to the PIGV family.</text>
</comment>
<feature type="transmembrane region" description="Helical" evidence="12">
    <location>
        <begin position="246"/>
        <end position="265"/>
    </location>
</feature>
<dbReference type="Pfam" id="PF04188">
    <property type="entry name" value="Mannosyl_trans2"/>
    <property type="match status" value="1"/>
</dbReference>
<evidence type="ECO:0000256" key="6">
    <source>
        <dbReference type="ARBA" id="ARBA00022676"/>
    </source>
</evidence>
<dbReference type="EC" id="2.4.1.-" evidence="12"/>
<proteinExistence type="inferred from homology"/>
<dbReference type="GO" id="GO:0005789">
    <property type="term" value="C:endoplasmic reticulum membrane"/>
    <property type="evidence" value="ECO:0007669"/>
    <property type="project" value="UniProtKB-SubCell"/>
</dbReference>
<comment type="pathway">
    <text evidence="2 12">Glycolipid biosynthesis; glycosylphosphatidylinositol-anchor biosynthesis.</text>
</comment>
<dbReference type="Proteomes" id="UP000028045">
    <property type="component" value="Unassembled WGS sequence"/>
</dbReference>
<organism evidence="14 15">
    <name type="scientific">Stachybotrys chartarum (strain CBS 109288 / IBT 7711)</name>
    <name type="common">Toxic black mold</name>
    <name type="synonym">Stilbospora chartarum</name>
    <dbReference type="NCBI Taxonomy" id="1280523"/>
    <lineage>
        <taxon>Eukaryota</taxon>
        <taxon>Fungi</taxon>
        <taxon>Dikarya</taxon>
        <taxon>Ascomycota</taxon>
        <taxon>Pezizomycotina</taxon>
        <taxon>Sordariomycetes</taxon>
        <taxon>Hypocreomycetidae</taxon>
        <taxon>Hypocreales</taxon>
        <taxon>Stachybotryaceae</taxon>
        <taxon>Stachybotrys</taxon>
    </lineage>
</organism>
<sequence>MASGILPHQTHPRLALAAAFAAWKSLLLAIALGTALAADYDTSTSVFFDVVYGAGARVPALAHRLTRWDALYFVHAAHRGYVYEQEWAFGTGLPMVVRAVLGAARVLGVPLDGVSEPVTAIAIAHISHLGAVLALYELTILLFQNRRLAFVASVLHVISPAGLFLSAPYAESPFACLSFLGLLLFALSIQNGADGMTRHVTQVAAGAIFGLTTLLRSNGVLNGLLFAVEAVHCLPAFVKRPGFHQVLHLVAPILGGLLVAAGFVAPQAVAWTIYCGTDIRTVETRAWCTRLVPSIYGFVQEHYWNVGFLRYWTPGNIPLFLLALPVITLLLRSGIEVSRDPFKALNSMLPVPSEPHRLFVRTLAATQLILGIMAVTSYHVQIITRIASGYPVWYWWVANNLAKKEPSGWAWTTTVFMALYGSIQGGLFASFLPPA</sequence>
<keyword evidence="6 12" id="KW-0328">Glycosyltransferase</keyword>
<feature type="chain" id="PRO_5001770887" description="GPI mannosyltransferase 2" evidence="13">
    <location>
        <begin position="38"/>
        <end position="435"/>
    </location>
</feature>
<evidence type="ECO:0000256" key="11">
    <source>
        <dbReference type="ARBA" id="ARBA00023136"/>
    </source>
</evidence>
<evidence type="ECO:0000313" key="15">
    <source>
        <dbReference type="Proteomes" id="UP000028045"/>
    </source>
</evidence>
<accession>A0A084AKR3</accession>
<dbReference type="GO" id="GO:0031501">
    <property type="term" value="C:mannosyltransferase complex"/>
    <property type="evidence" value="ECO:0007669"/>
    <property type="project" value="TreeGrafter"/>
</dbReference>
<dbReference type="InterPro" id="IPR007315">
    <property type="entry name" value="PIG-V/Gpi18"/>
</dbReference>
<evidence type="ECO:0000256" key="12">
    <source>
        <dbReference type="RuleBase" id="RU363112"/>
    </source>
</evidence>
<feature type="signal peptide" evidence="13">
    <location>
        <begin position="1"/>
        <end position="37"/>
    </location>
</feature>
<keyword evidence="10 12" id="KW-1133">Transmembrane helix</keyword>
<gene>
    <name evidence="14" type="ORF">S7711_09399</name>
</gene>
<keyword evidence="11 12" id="KW-0472">Membrane</keyword>
<evidence type="ECO:0000256" key="2">
    <source>
        <dbReference type="ARBA" id="ARBA00004687"/>
    </source>
</evidence>
<dbReference type="PANTHER" id="PTHR12468:SF2">
    <property type="entry name" value="GPI MANNOSYLTRANSFERASE 2"/>
    <property type="match status" value="1"/>
</dbReference>
<evidence type="ECO:0000256" key="3">
    <source>
        <dbReference type="ARBA" id="ARBA00008698"/>
    </source>
</evidence>
<feature type="transmembrane region" description="Helical" evidence="12">
    <location>
        <begin position="172"/>
        <end position="189"/>
    </location>
</feature>
<feature type="transmembrane region" description="Helical" evidence="12">
    <location>
        <begin position="409"/>
        <end position="432"/>
    </location>
</feature>
<evidence type="ECO:0000313" key="14">
    <source>
        <dbReference type="EMBL" id="KEY65892.1"/>
    </source>
</evidence>
<dbReference type="UniPathway" id="UPA00196"/>
<dbReference type="GO" id="GO:0000009">
    <property type="term" value="F:alpha-1,6-mannosyltransferase activity"/>
    <property type="evidence" value="ECO:0007669"/>
    <property type="project" value="InterPro"/>
</dbReference>
<comment type="function">
    <text evidence="12">Mannosyltransferase involved in glycosylphosphatidylinositol-anchor biosynthesis.</text>
</comment>
<evidence type="ECO:0000256" key="9">
    <source>
        <dbReference type="ARBA" id="ARBA00022824"/>
    </source>
</evidence>
<evidence type="ECO:0000256" key="5">
    <source>
        <dbReference type="ARBA" id="ARBA00022502"/>
    </source>
</evidence>
<comment type="caution">
    <text evidence="12">Lacks conserved residue(s) required for the propagation of feature annotation.</text>
</comment>
<protein>
    <recommendedName>
        <fullName evidence="4 12">GPI mannosyltransferase 2</fullName>
        <ecNumber evidence="12">2.4.1.-</ecNumber>
    </recommendedName>
</protein>
<evidence type="ECO:0000256" key="1">
    <source>
        <dbReference type="ARBA" id="ARBA00004477"/>
    </source>
</evidence>
<dbReference type="GO" id="GO:0004376">
    <property type="term" value="F:GPI mannosyltransferase activity"/>
    <property type="evidence" value="ECO:0007669"/>
    <property type="project" value="InterPro"/>
</dbReference>
<evidence type="ECO:0000256" key="7">
    <source>
        <dbReference type="ARBA" id="ARBA00022679"/>
    </source>
</evidence>
<dbReference type="GO" id="GO:0006506">
    <property type="term" value="P:GPI anchor biosynthetic process"/>
    <property type="evidence" value="ECO:0007669"/>
    <property type="project" value="UniProtKB-UniPathway"/>
</dbReference>
<keyword evidence="13" id="KW-0732">Signal</keyword>
<comment type="subcellular location">
    <subcellularLocation>
        <location evidence="1 12">Endoplasmic reticulum membrane</location>
        <topology evidence="1 12">Multi-pass membrane protein</topology>
    </subcellularLocation>
</comment>
<keyword evidence="9 12" id="KW-0256">Endoplasmic reticulum</keyword>